<keyword evidence="3" id="KW-1185">Reference proteome</keyword>
<feature type="non-terminal residue" evidence="2">
    <location>
        <position position="1"/>
    </location>
</feature>
<reference evidence="2 3" key="1">
    <citation type="submission" date="2016-06" db="EMBL/GenBank/DDBJ databases">
        <title>The Draft Genome Sequence and Annotation of the Desert Woodrat Neotoma lepida.</title>
        <authorList>
            <person name="Campbell M."/>
            <person name="Oakeson K.F."/>
            <person name="Yandell M."/>
            <person name="Halpert J.R."/>
            <person name="Dearing D."/>
        </authorList>
    </citation>
    <scope>NUCLEOTIDE SEQUENCE [LARGE SCALE GENOMIC DNA]</scope>
    <source>
        <strain evidence="2">417</strain>
        <tissue evidence="2">Liver</tissue>
    </source>
</reference>
<dbReference type="Proteomes" id="UP000092124">
    <property type="component" value="Unassembled WGS sequence"/>
</dbReference>
<dbReference type="STRING" id="56216.A0A1A6HGU4"/>
<dbReference type="EMBL" id="LZPO01029788">
    <property type="protein sequence ID" value="OBS77481.1"/>
    <property type="molecule type" value="Genomic_DNA"/>
</dbReference>
<accession>A0A1A6HGU4</accession>
<evidence type="ECO:0000256" key="1">
    <source>
        <dbReference type="SAM" id="MobiDB-lite"/>
    </source>
</evidence>
<feature type="region of interest" description="Disordered" evidence="1">
    <location>
        <begin position="121"/>
        <end position="192"/>
    </location>
</feature>
<proteinExistence type="predicted"/>
<gene>
    <name evidence="2" type="ORF">A6R68_16080</name>
</gene>
<name>A0A1A6HGU4_NEOLE</name>
<dbReference type="AlphaFoldDB" id="A0A1A6HGU4"/>
<evidence type="ECO:0000313" key="2">
    <source>
        <dbReference type="EMBL" id="OBS77481.1"/>
    </source>
</evidence>
<comment type="caution">
    <text evidence="2">The sequence shown here is derived from an EMBL/GenBank/DDBJ whole genome shotgun (WGS) entry which is preliminary data.</text>
</comment>
<feature type="region of interest" description="Disordered" evidence="1">
    <location>
        <begin position="1"/>
        <end position="43"/>
    </location>
</feature>
<evidence type="ECO:0000313" key="3">
    <source>
        <dbReference type="Proteomes" id="UP000092124"/>
    </source>
</evidence>
<feature type="compositionally biased region" description="Basic and acidic residues" evidence="1">
    <location>
        <begin position="148"/>
        <end position="158"/>
    </location>
</feature>
<protein>
    <submittedName>
        <fullName evidence="2">Uncharacterized protein</fullName>
    </submittedName>
</protein>
<dbReference type="OrthoDB" id="2596881at2759"/>
<sequence>RGFRTSWRFGGQRVGTEAPKRLNLPAHAPPRTNKTALRDPAASEDITARNATLALGFRGERTGRRRMVQRGLSWKGFSARPAAAFASLPPWLLSASGVAAAPPSRGCAYITARRVLVPRVLGSRGRGAPRDRDAAGTSATGPRPAGQAEEREQRREEGAGGGGGEGRPATPPAMMPGQIPDPSVTAGSLPGLGPLTGLPSSALTTEELKYADIRNIGAMIAPLHFLEVKLGKRPQPVKSEVRPLFSRQSPGFRAAALWAQRQLEQLTCASQGKASHAPRTDIQMFPSREAIGVCYLQTLWIHGNMDGDTDKQQADVYMEKVKAIHEKLLERNRQGQ</sequence>
<organism evidence="2 3">
    <name type="scientific">Neotoma lepida</name>
    <name type="common">Desert woodrat</name>
    <dbReference type="NCBI Taxonomy" id="56216"/>
    <lineage>
        <taxon>Eukaryota</taxon>
        <taxon>Metazoa</taxon>
        <taxon>Chordata</taxon>
        <taxon>Craniata</taxon>
        <taxon>Vertebrata</taxon>
        <taxon>Euteleostomi</taxon>
        <taxon>Mammalia</taxon>
        <taxon>Eutheria</taxon>
        <taxon>Euarchontoglires</taxon>
        <taxon>Glires</taxon>
        <taxon>Rodentia</taxon>
        <taxon>Myomorpha</taxon>
        <taxon>Muroidea</taxon>
        <taxon>Cricetidae</taxon>
        <taxon>Neotominae</taxon>
        <taxon>Neotoma</taxon>
    </lineage>
</organism>